<sequence length="236" mass="25447">MYRMSSLLLPAGRVATSASSTANSSPLLSPPLSLQPQFQQQQQVQSRPKSPSLLHLVHFKALHKAATVTASKAGLELQVQMALFQPGNHKFLILHAARLSQAMQAMHPVQKPKTVQPRSPTSPSKLNGNNITRAYVPPHLRQPQPASAVHTPAPIAPAPATGAAAPVARPWPTSRLQRKNNSNSKGDSSLLNLLKRRTALSDKGTVTEVENSPIVLKDAQGNIVKKIRRGPTLHFS</sequence>
<accession>A0A0C3B1X9</accession>
<evidence type="ECO:0000256" key="1">
    <source>
        <dbReference type="SAM" id="MobiDB-lite"/>
    </source>
</evidence>
<feature type="region of interest" description="Disordered" evidence="1">
    <location>
        <begin position="143"/>
        <end position="167"/>
    </location>
</feature>
<name>A0A0C3B1X9_SERVB</name>
<organism evidence="2 3">
    <name type="scientific">Serendipita vermifera MAFF 305830</name>
    <dbReference type="NCBI Taxonomy" id="933852"/>
    <lineage>
        <taxon>Eukaryota</taxon>
        <taxon>Fungi</taxon>
        <taxon>Dikarya</taxon>
        <taxon>Basidiomycota</taxon>
        <taxon>Agaricomycotina</taxon>
        <taxon>Agaricomycetes</taxon>
        <taxon>Sebacinales</taxon>
        <taxon>Serendipitaceae</taxon>
        <taxon>Serendipita</taxon>
    </lineage>
</organism>
<keyword evidence="3" id="KW-1185">Reference proteome</keyword>
<dbReference type="AlphaFoldDB" id="A0A0C3B1X9"/>
<dbReference type="Proteomes" id="UP000054097">
    <property type="component" value="Unassembled WGS sequence"/>
</dbReference>
<dbReference type="HOGENOM" id="CLU_1176034_0_0_1"/>
<reference evidence="2 3" key="1">
    <citation type="submission" date="2014-04" db="EMBL/GenBank/DDBJ databases">
        <authorList>
            <consortium name="DOE Joint Genome Institute"/>
            <person name="Kuo A."/>
            <person name="Zuccaro A."/>
            <person name="Kohler A."/>
            <person name="Nagy L.G."/>
            <person name="Floudas D."/>
            <person name="Copeland A."/>
            <person name="Barry K.W."/>
            <person name="Cichocki N."/>
            <person name="Veneault-Fourrey C."/>
            <person name="LaButti K."/>
            <person name="Lindquist E.A."/>
            <person name="Lipzen A."/>
            <person name="Lundell T."/>
            <person name="Morin E."/>
            <person name="Murat C."/>
            <person name="Sun H."/>
            <person name="Tunlid A."/>
            <person name="Henrissat B."/>
            <person name="Grigoriev I.V."/>
            <person name="Hibbett D.S."/>
            <person name="Martin F."/>
            <person name="Nordberg H.P."/>
            <person name="Cantor M.N."/>
            <person name="Hua S.X."/>
        </authorList>
    </citation>
    <scope>NUCLEOTIDE SEQUENCE [LARGE SCALE GENOMIC DNA]</scope>
    <source>
        <strain evidence="2 3">MAFF 305830</strain>
    </source>
</reference>
<gene>
    <name evidence="2" type="ORF">M408DRAFT_327796</name>
</gene>
<dbReference type="EMBL" id="KN824283">
    <property type="protein sequence ID" value="KIM30840.1"/>
    <property type="molecule type" value="Genomic_DNA"/>
</dbReference>
<protein>
    <submittedName>
        <fullName evidence="2">Uncharacterized protein</fullName>
    </submittedName>
</protein>
<evidence type="ECO:0000313" key="3">
    <source>
        <dbReference type="Proteomes" id="UP000054097"/>
    </source>
</evidence>
<feature type="compositionally biased region" description="Low complexity" evidence="1">
    <location>
        <begin position="158"/>
        <end position="167"/>
    </location>
</feature>
<evidence type="ECO:0000313" key="2">
    <source>
        <dbReference type="EMBL" id="KIM30840.1"/>
    </source>
</evidence>
<reference evidence="3" key="2">
    <citation type="submission" date="2015-01" db="EMBL/GenBank/DDBJ databases">
        <title>Evolutionary Origins and Diversification of the Mycorrhizal Mutualists.</title>
        <authorList>
            <consortium name="DOE Joint Genome Institute"/>
            <consortium name="Mycorrhizal Genomics Consortium"/>
            <person name="Kohler A."/>
            <person name="Kuo A."/>
            <person name="Nagy L.G."/>
            <person name="Floudas D."/>
            <person name="Copeland A."/>
            <person name="Barry K.W."/>
            <person name="Cichocki N."/>
            <person name="Veneault-Fourrey C."/>
            <person name="LaButti K."/>
            <person name="Lindquist E.A."/>
            <person name="Lipzen A."/>
            <person name="Lundell T."/>
            <person name="Morin E."/>
            <person name="Murat C."/>
            <person name="Riley R."/>
            <person name="Ohm R."/>
            <person name="Sun H."/>
            <person name="Tunlid A."/>
            <person name="Henrissat B."/>
            <person name="Grigoriev I.V."/>
            <person name="Hibbett D.S."/>
            <person name="Martin F."/>
        </authorList>
    </citation>
    <scope>NUCLEOTIDE SEQUENCE [LARGE SCALE GENOMIC DNA]</scope>
    <source>
        <strain evidence="3">MAFF 305830</strain>
    </source>
</reference>
<proteinExistence type="predicted"/>